<gene>
    <name evidence="6" type="ORF">GCM10007392_33250</name>
</gene>
<keyword evidence="7" id="KW-1185">Reference proteome</keyword>
<dbReference type="EC" id="5.3.2.-" evidence="4"/>
<reference evidence="6" key="2">
    <citation type="submission" date="2020-09" db="EMBL/GenBank/DDBJ databases">
        <authorList>
            <person name="Sun Q."/>
            <person name="Kim S."/>
        </authorList>
    </citation>
    <scope>NUCLEOTIDE SEQUENCE</scope>
    <source>
        <strain evidence="6">KCTC 22169</strain>
    </source>
</reference>
<dbReference type="InterPro" id="IPR018191">
    <property type="entry name" value="4-OT"/>
</dbReference>
<dbReference type="Proteomes" id="UP000626148">
    <property type="component" value="Unassembled WGS sequence"/>
</dbReference>
<evidence type="ECO:0000256" key="2">
    <source>
        <dbReference type="ARBA" id="ARBA00023235"/>
    </source>
</evidence>
<dbReference type="InterPro" id="IPR004370">
    <property type="entry name" value="4-OT-like_dom"/>
</dbReference>
<evidence type="ECO:0000256" key="4">
    <source>
        <dbReference type="RuleBase" id="RU362032"/>
    </source>
</evidence>
<organism evidence="6 7">
    <name type="scientific">Saccharospirillum salsuginis</name>
    <dbReference type="NCBI Taxonomy" id="418750"/>
    <lineage>
        <taxon>Bacteria</taxon>
        <taxon>Pseudomonadati</taxon>
        <taxon>Pseudomonadota</taxon>
        <taxon>Gammaproteobacteria</taxon>
        <taxon>Oceanospirillales</taxon>
        <taxon>Saccharospirillaceae</taxon>
        <taxon>Saccharospirillum</taxon>
    </lineage>
</organism>
<dbReference type="EMBL" id="BMXR01000008">
    <property type="protein sequence ID" value="GGX62696.1"/>
    <property type="molecule type" value="Genomic_DNA"/>
</dbReference>
<feature type="active site" description="Proton acceptor; via imino nitrogen" evidence="3">
    <location>
        <position position="2"/>
    </location>
</feature>
<dbReference type="Gene3D" id="3.30.429.10">
    <property type="entry name" value="Macrophage Migration Inhibitory Factor"/>
    <property type="match status" value="1"/>
</dbReference>
<evidence type="ECO:0000256" key="3">
    <source>
        <dbReference type="PIRSR" id="PIRSR618191-1"/>
    </source>
</evidence>
<dbReference type="PANTHER" id="PTHR35530">
    <property type="entry name" value="TAUTOMERASE-RELATED"/>
    <property type="match status" value="1"/>
</dbReference>
<comment type="similarity">
    <text evidence="1 4">Belongs to the 4-oxalocrotonate tautomerase family.</text>
</comment>
<comment type="caution">
    <text evidence="6">The sequence shown here is derived from an EMBL/GenBank/DDBJ whole genome shotgun (WGS) entry which is preliminary data.</text>
</comment>
<dbReference type="NCBIfam" id="TIGR00013">
    <property type="entry name" value="taut"/>
    <property type="match status" value="1"/>
</dbReference>
<accession>A0A918KGE3</accession>
<dbReference type="AlphaFoldDB" id="A0A918KGE3"/>
<protein>
    <recommendedName>
        <fullName evidence="4">Tautomerase</fullName>
        <ecNumber evidence="4">5.3.2.-</ecNumber>
    </recommendedName>
</protein>
<feature type="domain" description="4-oxalocrotonate tautomerase-like" evidence="5">
    <location>
        <begin position="2"/>
        <end position="62"/>
    </location>
</feature>
<evidence type="ECO:0000259" key="5">
    <source>
        <dbReference type="Pfam" id="PF01361"/>
    </source>
</evidence>
<dbReference type="SUPFAM" id="SSF55331">
    <property type="entry name" value="Tautomerase/MIF"/>
    <property type="match status" value="1"/>
</dbReference>
<dbReference type="Pfam" id="PF01361">
    <property type="entry name" value="Tautomerase"/>
    <property type="match status" value="1"/>
</dbReference>
<evidence type="ECO:0000313" key="7">
    <source>
        <dbReference type="Proteomes" id="UP000626148"/>
    </source>
</evidence>
<sequence length="67" mass="7504">MPYVNIKVTDEGVTPEQKAELISGTTELLQRVLNKNPETTVVVIDEVNTDNWGIGGEQVTHRRERGQ</sequence>
<keyword evidence="2 4" id="KW-0413">Isomerase</keyword>
<name>A0A918KGE3_9GAMM</name>
<proteinExistence type="inferred from homology"/>
<dbReference type="InterPro" id="IPR014347">
    <property type="entry name" value="Tautomerase/MIF_sf"/>
</dbReference>
<dbReference type="GO" id="GO:0016853">
    <property type="term" value="F:isomerase activity"/>
    <property type="evidence" value="ECO:0007669"/>
    <property type="project" value="UniProtKB-UniRule"/>
</dbReference>
<evidence type="ECO:0000256" key="1">
    <source>
        <dbReference type="ARBA" id="ARBA00006723"/>
    </source>
</evidence>
<dbReference type="RefSeq" id="WP_189610726.1">
    <property type="nucleotide sequence ID" value="NZ_BMXR01000008.1"/>
</dbReference>
<reference evidence="6" key="1">
    <citation type="journal article" date="2014" name="Int. J. Syst. Evol. Microbiol.">
        <title>Complete genome sequence of Corynebacterium casei LMG S-19264T (=DSM 44701T), isolated from a smear-ripened cheese.</title>
        <authorList>
            <consortium name="US DOE Joint Genome Institute (JGI-PGF)"/>
            <person name="Walter F."/>
            <person name="Albersmeier A."/>
            <person name="Kalinowski J."/>
            <person name="Ruckert C."/>
        </authorList>
    </citation>
    <scope>NUCLEOTIDE SEQUENCE</scope>
    <source>
        <strain evidence="6">KCTC 22169</strain>
    </source>
</reference>
<dbReference type="PANTHER" id="PTHR35530:SF1">
    <property type="entry name" value="2-HYDROXYMUCONATE TAUTOMERASE"/>
    <property type="match status" value="1"/>
</dbReference>
<evidence type="ECO:0000313" key="6">
    <source>
        <dbReference type="EMBL" id="GGX62696.1"/>
    </source>
</evidence>